<gene>
    <name evidence="2" type="ORF">RDB_LOCUS96510</name>
</gene>
<comment type="caution">
    <text evidence="2">The sequence shown here is derived from an EMBL/GenBank/DDBJ whole genome shotgun (WGS) entry which is preliminary data.</text>
</comment>
<dbReference type="SUPFAM" id="SSF54001">
    <property type="entry name" value="Cysteine proteinases"/>
    <property type="match status" value="1"/>
</dbReference>
<organism evidence="2 3">
    <name type="scientific">Rhizoctonia solani</name>
    <dbReference type="NCBI Taxonomy" id="456999"/>
    <lineage>
        <taxon>Eukaryota</taxon>
        <taxon>Fungi</taxon>
        <taxon>Dikarya</taxon>
        <taxon>Basidiomycota</taxon>
        <taxon>Agaricomycotina</taxon>
        <taxon>Agaricomycetes</taxon>
        <taxon>Cantharellales</taxon>
        <taxon>Ceratobasidiaceae</taxon>
        <taxon>Rhizoctonia</taxon>
    </lineage>
</organism>
<feature type="compositionally biased region" description="Basic residues" evidence="1">
    <location>
        <begin position="1"/>
        <end position="14"/>
    </location>
</feature>
<evidence type="ECO:0000313" key="2">
    <source>
        <dbReference type="EMBL" id="CAE7158470.1"/>
    </source>
</evidence>
<reference evidence="2" key="1">
    <citation type="submission" date="2021-01" db="EMBL/GenBank/DDBJ databases">
        <authorList>
            <person name="Kaushik A."/>
        </authorList>
    </citation>
    <scope>NUCLEOTIDE SEQUENCE</scope>
    <source>
        <strain evidence="2">AG5</strain>
    </source>
</reference>
<evidence type="ECO:0000313" key="3">
    <source>
        <dbReference type="Proteomes" id="UP000663827"/>
    </source>
</evidence>
<dbReference type="InterPro" id="IPR038765">
    <property type="entry name" value="Papain-like_cys_pep_sf"/>
</dbReference>
<dbReference type="EMBL" id="CAJNJQ010002012">
    <property type="protein sequence ID" value="CAE7158470.1"/>
    <property type="molecule type" value="Genomic_DNA"/>
</dbReference>
<dbReference type="Gene3D" id="3.40.395.10">
    <property type="entry name" value="Adenoviral Proteinase, Chain A"/>
    <property type="match status" value="1"/>
</dbReference>
<evidence type="ECO:0000256" key="1">
    <source>
        <dbReference type="SAM" id="MobiDB-lite"/>
    </source>
</evidence>
<dbReference type="Proteomes" id="UP000663827">
    <property type="component" value="Unassembled WGS sequence"/>
</dbReference>
<sequence>MDSQSPHHHNRKKRLREDEPEGSDETFRRRSARTNRKAGINMDSYLEPKSGEHSIGTTPRPKTESTDLKEKAHRLLTIAQAEFGLKMQLKDSHLRDQIHMFDTLFFRRLDAGRGKGCDYHAVKNWTSTLDIFSKQFIILPICEQHILEIDYTEPQPLHRAFGKNKEYLLAEALERHENMVNFIKDMPMFWPVDGKHLSVGLESEWCDGGIHLLHYTRMLFATL</sequence>
<name>A0A8H3DZV8_9AGAM</name>
<accession>A0A8H3DZV8</accession>
<dbReference type="AlphaFoldDB" id="A0A8H3DZV8"/>
<feature type="region of interest" description="Disordered" evidence="1">
    <location>
        <begin position="1"/>
        <end position="69"/>
    </location>
</feature>
<protein>
    <submittedName>
        <fullName evidence="2">Uncharacterized protein</fullName>
    </submittedName>
</protein>
<proteinExistence type="predicted"/>